<feature type="chain" id="PRO_5045052392" evidence="1">
    <location>
        <begin position="24"/>
        <end position="344"/>
    </location>
</feature>
<protein>
    <submittedName>
        <fullName evidence="3">Metallophosphoesterase</fullName>
    </submittedName>
</protein>
<sequence length="344" mass="39198">MNRRSFVKKLLMSLAFLSAGATASIPFVRRWMVNAESANVKFGQPSSSAQEPSNTPLASFFLLSDLHISVSESSMTDRLHMALKDIAAWETPLDAIVFGGDLTDFGRASDYKLLKDILSGYTLPQLYANMGNHDYYDIWLTSKGGFSTETMPNGKTDAMARERFINFMAYYTKKPYIDAWVNDVHLIMMSQEVYVQEKPEVGEGAWYSDEQMEWLRSIMKAHKDGRPAIVFIHQPLPDPGTDGGSHRLIRAKEFRAILAPYKNVFVLSGHTHRNFVGEEHYNWQNSFHWFNNASVGRSRGVEGGEPNPAQGLYVEVYPHQVILKAREFSNRTWIESSQWKIPLW</sequence>
<evidence type="ECO:0000313" key="4">
    <source>
        <dbReference type="Proteomes" id="UP001300012"/>
    </source>
</evidence>
<evidence type="ECO:0000256" key="1">
    <source>
        <dbReference type="SAM" id="SignalP"/>
    </source>
</evidence>
<organism evidence="3 4">
    <name type="scientific">Paenibacillus radicis</name>
    <name type="common">ex Xue et al. 2023</name>
    <dbReference type="NCBI Taxonomy" id="2972489"/>
    <lineage>
        <taxon>Bacteria</taxon>
        <taxon>Bacillati</taxon>
        <taxon>Bacillota</taxon>
        <taxon>Bacilli</taxon>
        <taxon>Bacillales</taxon>
        <taxon>Paenibacillaceae</taxon>
        <taxon>Paenibacillus</taxon>
    </lineage>
</organism>
<comment type="caution">
    <text evidence="3">The sequence shown here is derived from an EMBL/GenBank/DDBJ whole genome shotgun (WGS) entry which is preliminary data.</text>
</comment>
<keyword evidence="4" id="KW-1185">Reference proteome</keyword>
<dbReference type="Proteomes" id="UP001300012">
    <property type="component" value="Unassembled WGS sequence"/>
</dbReference>
<reference evidence="3 4" key="1">
    <citation type="submission" date="2022-08" db="EMBL/GenBank/DDBJ databases">
        <title>Paenibacillus endoradicis sp. nov., Paenibacillus radicibacter sp. nov and Paenibacillus pararadicis sp. nov., three cold-adapted plant growth-promoting bacteria isolated from root of Larix gmelinii in Great Khingan.</title>
        <authorList>
            <person name="Xue H."/>
        </authorList>
    </citation>
    <scope>NUCLEOTIDE SEQUENCE [LARGE SCALE GENOMIC DNA]</scope>
    <source>
        <strain evidence="3 4">N5-1-1-5</strain>
    </source>
</reference>
<feature type="signal peptide" evidence="1">
    <location>
        <begin position="1"/>
        <end position="23"/>
    </location>
</feature>
<dbReference type="EMBL" id="JANQBD010000018">
    <property type="protein sequence ID" value="MCR8634119.1"/>
    <property type="molecule type" value="Genomic_DNA"/>
</dbReference>
<dbReference type="InterPro" id="IPR029052">
    <property type="entry name" value="Metallo-depent_PP-like"/>
</dbReference>
<dbReference type="PANTHER" id="PTHR43143">
    <property type="entry name" value="METALLOPHOSPHOESTERASE, CALCINEURIN SUPERFAMILY"/>
    <property type="match status" value="1"/>
</dbReference>
<dbReference type="InterPro" id="IPR004843">
    <property type="entry name" value="Calcineurin-like_PHP"/>
</dbReference>
<dbReference type="SUPFAM" id="SSF56300">
    <property type="entry name" value="Metallo-dependent phosphatases"/>
    <property type="match status" value="1"/>
</dbReference>
<dbReference type="Gene3D" id="3.60.21.10">
    <property type="match status" value="1"/>
</dbReference>
<dbReference type="Pfam" id="PF00149">
    <property type="entry name" value="Metallophos"/>
    <property type="match status" value="1"/>
</dbReference>
<evidence type="ECO:0000259" key="2">
    <source>
        <dbReference type="Pfam" id="PF00149"/>
    </source>
</evidence>
<evidence type="ECO:0000313" key="3">
    <source>
        <dbReference type="EMBL" id="MCR8634119.1"/>
    </source>
</evidence>
<gene>
    <name evidence="3" type="ORF">NV381_23290</name>
</gene>
<feature type="domain" description="Calcineurin-like phosphoesterase" evidence="2">
    <location>
        <begin position="60"/>
        <end position="273"/>
    </location>
</feature>
<dbReference type="RefSeq" id="WP_258215683.1">
    <property type="nucleotide sequence ID" value="NZ_JANQBD010000018.1"/>
</dbReference>
<dbReference type="PANTHER" id="PTHR43143:SF1">
    <property type="entry name" value="SERINE_THREONINE-PROTEIN PHOSPHATASE CPPED1"/>
    <property type="match status" value="1"/>
</dbReference>
<accession>A0ABT1YLU0</accession>
<name>A0ABT1YLU0_9BACL</name>
<dbReference type="InterPro" id="IPR051918">
    <property type="entry name" value="STPP_CPPED1"/>
</dbReference>
<keyword evidence="1" id="KW-0732">Signal</keyword>
<proteinExistence type="predicted"/>